<gene>
    <name evidence="7" type="ORF">Poly41_40830</name>
</gene>
<feature type="transmembrane region" description="Helical" evidence="6">
    <location>
        <begin position="133"/>
        <end position="153"/>
    </location>
</feature>
<dbReference type="InterPro" id="IPR002797">
    <property type="entry name" value="Polysacc_synth"/>
</dbReference>
<feature type="transmembrane region" description="Helical" evidence="6">
    <location>
        <begin position="406"/>
        <end position="424"/>
    </location>
</feature>
<feature type="transmembrane region" description="Helical" evidence="6">
    <location>
        <begin position="318"/>
        <end position="340"/>
    </location>
</feature>
<keyword evidence="2" id="KW-1003">Cell membrane</keyword>
<feature type="transmembrane region" description="Helical" evidence="6">
    <location>
        <begin position="430"/>
        <end position="450"/>
    </location>
</feature>
<feature type="transmembrane region" description="Helical" evidence="6">
    <location>
        <begin position="159"/>
        <end position="180"/>
    </location>
</feature>
<feature type="transmembrane region" description="Helical" evidence="6">
    <location>
        <begin position="279"/>
        <end position="298"/>
    </location>
</feature>
<evidence type="ECO:0000256" key="2">
    <source>
        <dbReference type="ARBA" id="ARBA00022475"/>
    </source>
</evidence>
<evidence type="ECO:0000313" key="7">
    <source>
        <dbReference type="EMBL" id="TWU34939.1"/>
    </source>
</evidence>
<dbReference type="AlphaFoldDB" id="A0A5C6DJ60"/>
<feature type="transmembrane region" description="Helical" evidence="6">
    <location>
        <begin position="72"/>
        <end position="95"/>
    </location>
</feature>
<feature type="transmembrane region" description="Helical" evidence="6">
    <location>
        <begin position="237"/>
        <end position="259"/>
    </location>
</feature>
<feature type="transmembrane region" description="Helical" evidence="6">
    <location>
        <begin position="200"/>
        <end position="217"/>
    </location>
</feature>
<keyword evidence="4 6" id="KW-1133">Transmembrane helix</keyword>
<protein>
    <submittedName>
        <fullName evidence="7">Colanic acid exporter</fullName>
    </submittedName>
</protein>
<keyword evidence="3 6" id="KW-0812">Transmembrane</keyword>
<evidence type="ECO:0000256" key="6">
    <source>
        <dbReference type="SAM" id="Phobius"/>
    </source>
</evidence>
<name>A0A5C6DJ60_9BACT</name>
<dbReference type="InterPro" id="IPR050833">
    <property type="entry name" value="Poly_Biosynth_Transport"/>
</dbReference>
<feature type="transmembrane region" description="Helical" evidence="6">
    <location>
        <begin position="101"/>
        <end position="121"/>
    </location>
</feature>
<evidence type="ECO:0000313" key="8">
    <source>
        <dbReference type="Proteomes" id="UP000319143"/>
    </source>
</evidence>
<evidence type="ECO:0000256" key="1">
    <source>
        <dbReference type="ARBA" id="ARBA00004651"/>
    </source>
</evidence>
<proteinExistence type="predicted"/>
<comment type="caution">
    <text evidence="7">The sequence shown here is derived from an EMBL/GenBank/DDBJ whole genome shotgun (WGS) entry which is preliminary data.</text>
</comment>
<comment type="subcellular location">
    <subcellularLocation>
        <location evidence="1">Cell membrane</location>
        <topology evidence="1">Multi-pass membrane protein</topology>
    </subcellularLocation>
</comment>
<accession>A0A5C6DJ60</accession>
<dbReference type="OrthoDB" id="103403at2"/>
<dbReference type="Proteomes" id="UP000319143">
    <property type="component" value="Unassembled WGS sequence"/>
</dbReference>
<sequence>MSLLTSDVLNKATTFVIYLLVARYHGPRAFGQLSLGLMLFYVFQVFATAGLPTIVTRAIAQHSGRTDRYCANGLAAGALAGILSMLALFALAFSMRYDRDTTRLICLLGLGVAPYGMAIILESVFRGRECMHYIAIANVFSNTVKVVGAAALLTYGFDVMAIAVLLVGIRWLILVVEFSFYWKFLQVKRLRIQFRFVKRILLRSFTFLGIDAIIASWSSVNTLLLSKLATEYEVGLFSAACQILQPMALVNRSAVAALFPAMCKSYAMNSAGLRRITSWLAAFLAFFSIPVVVLLVSFAGPVVNLFYGGKDMQQAVPLIKVIASTLVIQSITSVFGNALWAAGRERTVLRIVSFNLVANIVVGFLLIRFYGLVGAAYTYLLISVLNGVQHWYSSNQFLQSSPLDRTVLAPLAAGAMMCLPIVFLASSDPITAAVVSIFVYVACMGLFAMCCEHGSLRNLPARVFAPLIDL</sequence>
<dbReference type="EMBL" id="SJPV01000007">
    <property type="protein sequence ID" value="TWU34939.1"/>
    <property type="molecule type" value="Genomic_DNA"/>
</dbReference>
<dbReference type="GO" id="GO:0005886">
    <property type="term" value="C:plasma membrane"/>
    <property type="evidence" value="ECO:0007669"/>
    <property type="project" value="UniProtKB-SubCell"/>
</dbReference>
<evidence type="ECO:0000256" key="3">
    <source>
        <dbReference type="ARBA" id="ARBA00022692"/>
    </source>
</evidence>
<reference evidence="7 8" key="1">
    <citation type="submission" date="2019-02" db="EMBL/GenBank/DDBJ databases">
        <title>Deep-cultivation of Planctomycetes and their phenomic and genomic characterization uncovers novel biology.</title>
        <authorList>
            <person name="Wiegand S."/>
            <person name="Jogler M."/>
            <person name="Boedeker C."/>
            <person name="Pinto D."/>
            <person name="Vollmers J."/>
            <person name="Rivas-Marin E."/>
            <person name="Kohn T."/>
            <person name="Peeters S.H."/>
            <person name="Heuer A."/>
            <person name="Rast P."/>
            <person name="Oberbeckmann S."/>
            <person name="Bunk B."/>
            <person name="Jeske O."/>
            <person name="Meyerdierks A."/>
            <person name="Storesund J.E."/>
            <person name="Kallscheuer N."/>
            <person name="Luecker S."/>
            <person name="Lage O.M."/>
            <person name="Pohl T."/>
            <person name="Merkel B.J."/>
            <person name="Hornburger P."/>
            <person name="Mueller R.-W."/>
            <person name="Bruemmer F."/>
            <person name="Labrenz M."/>
            <person name="Spormann A.M."/>
            <person name="Op Den Camp H."/>
            <person name="Overmann J."/>
            <person name="Amann R."/>
            <person name="Jetten M.S.M."/>
            <person name="Mascher T."/>
            <person name="Medema M.H."/>
            <person name="Devos D.P."/>
            <person name="Kaster A.-K."/>
            <person name="Ovreas L."/>
            <person name="Rohde M."/>
            <person name="Galperin M.Y."/>
            <person name="Jogler C."/>
        </authorList>
    </citation>
    <scope>NUCLEOTIDE SEQUENCE [LARGE SCALE GENOMIC DNA]</scope>
    <source>
        <strain evidence="7 8">Poly41</strain>
    </source>
</reference>
<evidence type="ECO:0000256" key="5">
    <source>
        <dbReference type="ARBA" id="ARBA00023136"/>
    </source>
</evidence>
<dbReference type="Pfam" id="PF01943">
    <property type="entry name" value="Polysacc_synt"/>
    <property type="match status" value="1"/>
</dbReference>
<dbReference type="CDD" id="cd13128">
    <property type="entry name" value="MATE_Wzx_like"/>
    <property type="match status" value="1"/>
</dbReference>
<dbReference type="PANTHER" id="PTHR30250:SF11">
    <property type="entry name" value="O-ANTIGEN TRANSPORTER-RELATED"/>
    <property type="match status" value="1"/>
</dbReference>
<feature type="transmembrane region" description="Helical" evidence="6">
    <location>
        <begin position="38"/>
        <end position="60"/>
    </location>
</feature>
<organism evidence="7 8">
    <name type="scientific">Novipirellula artificiosorum</name>
    <dbReference type="NCBI Taxonomy" id="2528016"/>
    <lineage>
        <taxon>Bacteria</taxon>
        <taxon>Pseudomonadati</taxon>
        <taxon>Planctomycetota</taxon>
        <taxon>Planctomycetia</taxon>
        <taxon>Pirellulales</taxon>
        <taxon>Pirellulaceae</taxon>
        <taxon>Novipirellula</taxon>
    </lineage>
</organism>
<keyword evidence="8" id="KW-1185">Reference proteome</keyword>
<evidence type="ECO:0000256" key="4">
    <source>
        <dbReference type="ARBA" id="ARBA00022989"/>
    </source>
</evidence>
<keyword evidence="5 6" id="KW-0472">Membrane</keyword>
<dbReference type="PANTHER" id="PTHR30250">
    <property type="entry name" value="PST FAMILY PREDICTED COLANIC ACID TRANSPORTER"/>
    <property type="match status" value="1"/>
</dbReference>